<sequence length="603" mass="66725">MALLQRIIKSTDSREQSQSRLFEPPTWLDYCHNGYQVTSFDQYLKKLKPWLDCVQRTIVQAHSMLIWFLRGGLRMFELLGSVVPAMACFIALIGEAIVNGTTAFPPELSRPSHSWSMIWTPSLKKTMVEEIIAHGWCPSILHYLIATTSVSALEFANPETYVPSHTSGCEALAISGTVHCEYIAPSFTEVEQMIPDDGIPVITLYDESGENMTLAVHRLSETKYVALSHVWADGLGSTTEKGLPACQLRRMSSLVARISPGAAFWVESLCIPSADNAREKAIGMMAATYSDAVAVLVLDKGLQLCHSIDPPGLKLLRVLTSGWMRRLWTLQEAVLAKELHFNFANRIVALGELIPSTSIMLLHAHLDDFASKLFQMSKKSIYRSYSLTDVTKSIRWRTSSRLSDETLAIASLLGSKPSELIEIKSPEGRMMMLQDVRRIPKNILLLTGEKLKAPGFRWAPASFMATAGSMLDTMNADITLMDDGLQSAYFAMLFPKTGFASGTPWYMKDERGRTYQIGDTQPEGVGDYTCDMLLALDTVPHGSSGACVGVLRTGHHANSDRNFTVHCEYVRRLVCSNVSKPKHSSAENMIHSNLSGKLSVCVS</sequence>
<dbReference type="Proteomes" id="UP001338125">
    <property type="component" value="Unassembled WGS sequence"/>
</dbReference>
<dbReference type="InterPro" id="IPR010730">
    <property type="entry name" value="HET"/>
</dbReference>
<gene>
    <name evidence="2" type="ORF">PT974_00969</name>
</gene>
<proteinExistence type="predicted"/>
<comment type="caution">
    <text evidence="2">The sequence shown here is derived from an EMBL/GenBank/DDBJ whole genome shotgun (WGS) entry which is preliminary data.</text>
</comment>
<dbReference type="PANTHER" id="PTHR39596">
    <property type="match status" value="1"/>
</dbReference>
<reference evidence="2 3" key="1">
    <citation type="submission" date="2024-01" db="EMBL/GenBank/DDBJ databases">
        <title>Complete genome of Cladobotryum mycophilum ATHUM6906.</title>
        <authorList>
            <person name="Christinaki A.C."/>
            <person name="Myridakis A.I."/>
            <person name="Kouvelis V.N."/>
        </authorList>
    </citation>
    <scope>NUCLEOTIDE SEQUENCE [LARGE SCALE GENOMIC DNA]</scope>
    <source>
        <strain evidence="2 3">ATHUM6906</strain>
    </source>
</reference>
<keyword evidence="3" id="KW-1185">Reference proteome</keyword>
<dbReference type="Pfam" id="PF06985">
    <property type="entry name" value="HET"/>
    <property type="match status" value="1"/>
</dbReference>
<dbReference type="EMBL" id="JAVFKD010000001">
    <property type="protein sequence ID" value="KAK5998588.1"/>
    <property type="molecule type" value="Genomic_DNA"/>
</dbReference>
<accession>A0ABR0T2C6</accession>
<evidence type="ECO:0000259" key="1">
    <source>
        <dbReference type="Pfam" id="PF06985"/>
    </source>
</evidence>
<name>A0ABR0T2C6_9HYPO</name>
<protein>
    <recommendedName>
        <fullName evidence="1">Heterokaryon incompatibility domain-containing protein</fullName>
    </recommendedName>
</protein>
<evidence type="ECO:0000313" key="3">
    <source>
        <dbReference type="Proteomes" id="UP001338125"/>
    </source>
</evidence>
<dbReference type="PANTHER" id="PTHR39596:SF2">
    <property type="entry name" value="HET DOMAIN PROTEIN (AFU_ORTHOLOGUE AFUA_1G17550)-RELATED"/>
    <property type="match status" value="1"/>
</dbReference>
<evidence type="ECO:0000313" key="2">
    <source>
        <dbReference type="EMBL" id="KAK5998588.1"/>
    </source>
</evidence>
<feature type="domain" description="Heterokaryon incompatibility" evidence="1">
    <location>
        <begin position="224"/>
        <end position="298"/>
    </location>
</feature>
<organism evidence="2 3">
    <name type="scientific">Cladobotryum mycophilum</name>
    <dbReference type="NCBI Taxonomy" id="491253"/>
    <lineage>
        <taxon>Eukaryota</taxon>
        <taxon>Fungi</taxon>
        <taxon>Dikarya</taxon>
        <taxon>Ascomycota</taxon>
        <taxon>Pezizomycotina</taxon>
        <taxon>Sordariomycetes</taxon>
        <taxon>Hypocreomycetidae</taxon>
        <taxon>Hypocreales</taxon>
        <taxon>Hypocreaceae</taxon>
        <taxon>Cladobotryum</taxon>
    </lineage>
</organism>